<dbReference type="GO" id="GO:0000981">
    <property type="term" value="F:DNA-binding transcription factor activity, RNA polymerase II-specific"/>
    <property type="evidence" value="ECO:0007669"/>
    <property type="project" value="InterPro"/>
</dbReference>
<dbReference type="SMART" id="SM00389">
    <property type="entry name" value="HOX"/>
    <property type="match status" value="1"/>
</dbReference>
<evidence type="ECO:0000256" key="4">
    <source>
        <dbReference type="ARBA" id="ARBA00023242"/>
    </source>
</evidence>
<dbReference type="Proteomes" id="UP000827284">
    <property type="component" value="Unassembled WGS sequence"/>
</dbReference>
<gene>
    <name evidence="9" type="ORF">EMPS_00160</name>
</gene>
<reference evidence="9" key="1">
    <citation type="submission" date="2021-11" db="EMBL/GenBank/DDBJ databases">
        <authorList>
            <person name="Herlambang A."/>
            <person name="Guo Y."/>
            <person name="Takashima Y."/>
            <person name="Nishizawa T."/>
        </authorList>
    </citation>
    <scope>NUCLEOTIDE SEQUENCE</scope>
    <source>
        <strain evidence="9">E1425</strain>
    </source>
</reference>
<evidence type="ECO:0000256" key="1">
    <source>
        <dbReference type="ARBA" id="ARBA00004123"/>
    </source>
</evidence>
<dbReference type="PANTHER" id="PTHR24324">
    <property type="entry name" value="HOMEOBOX PROTEIN HHEX"/>
    <property type="match status" value="1"/>
</dbReference>
<evidence type="ECO:0000256" key="6">
    <source>
        <dbReference type="RuleBase" id="RU000682"/>
    </source>
</evidence>
<organism evidence="9 10">
    <name type="scientific">Entomortierella parvispora</name>
    <dbReference type="NCBI Taxonomy" id="205924"/>
    <lineage>
        <taxon>Eukaryota</taxon>
        <taxon>Fungi</taxon>
        <taxon>Fungi incertae sedis</taxon>
        <taxon>Mucoromycota</taxon>
        <taxon>Mortierellomycotina</taxon>
        <taxon>Mortierellomycetes</taxon>
        <taxon>Mortierellales</taxon>
        <taxon>Mortierellaceae</taxon>
        <taxon>Entomortierella</taxon>
    </lineage>
</organism>
<feature type="DNA-binding region" description="Homeobox" evidence="5">
    <location>
        <begin position="104"/>
        <end position="163"/>
    </location>
</feature>
<sequence length="416" mass="46220">MARAFGVLEGSNEPEPDPIPKNYLIGQSATFPRSYQRRKYPWRTTKEKSDQLGSRGIHKIQPPKQTQGTKRDTALINGRGSSSSDTLDALTCETPDEDGTSEIDNTRRRRLTPDETEYLLRKFHQMEKPSAKDRLRFADELKLTPRTIQIWFQNRRAKLKKETRLVRELHSKELPEEGDSSGEELDTNCVAQDVTAMSKDLNMAEKEHRAAEGTNGGVAAAYVDPPMPQLQPVNDPLSQMYCTDWNGVCSDEGNAPFFSLTTTPSFETMLSQQVAVDVGLLQGIDNDIGSNTCSYDPRPDSSASFCGAQGLDGTHLSASDDWQLQTLFESEPRYIFEESFPFSSPSHSAVSTSGVSEEQTSSTSDERKADRAPEPQAPIQEPSRGQRSTVPGPPLSRIKNPVPRHQRALTLVEIDS</sequence>
<evidence type="ECO:0000313" key="10">
    <source>
        <dbReference type="Proteomes" id="UP000827284"/>
    </source>
</evidence>
<evidence type="ECO:0000313" key="9">
    <source>
        <dbReference type="EMBL" id="GJJ67814.1"/>
    </source>
</evidence>
<evidence type="ECO:0000256" key="5">
    <source>
        <dbReference type="PROSITE-ProRule" id="PRU00108"/>
    </source>
</evidence>
<feature type="region of interest" description="Disordered" evidence="7">
    <location>
        <begin position="1"/>
        <end position="103"/>
    </location>
</feature>
<keyword evidence="4 5" id="KW-0539">Nucleus</keyword>
<dbReference type="GO" id="GO:0000978">
    <property type="term" value="F:RNA polymerase II cis-regulatory region sequence-specific DNA binding"/>
    <property type="evidence" value="ECO:0007669"/>
    <property type="project" value="TreeGrafter"/>
</dbReference>
<keyword evidence="2 5" id="KW-0238">DNA-binding</keyword>
<evidence type="ECO:0000256" key="7">
    <source>
        <dbReference type="SAM" id="MobiDB-lite"/>
    </source>
</evidence>
<dbReference type="Gene3D" id="1.10.10.60">
    <property type="entry name" value="Homeodomain-like"/>
    <property type="match status" value="1"/>
</dbReference>
<dbReference type="EMBL" id="BQFW01000001">
    <property type="protein sequence ID" value="GJJ67814.1"/>
    <property type="molecule type" value="Genomic_DNA"/>
</dbReference>
<dbReference type="PANTHER" id="PTHR24324:SF5">
    <property type="entry name" value="HEMATOPOIETICALLY-EXPRESSED HOMEOBOX PROTEIN HHEX"/>
    <property type="match status" value="1"/>
</dbReference>
<keyword evidence="10" id="KW-1185">Reference proteome</keyword>
<accession>A0A9P3GZJ9</accession>
<dbReference type="InterPro" id="IPR051000">
    <property type="entry name" value="Homeobox_DNA-bind_prot"/>
</dbReference>
<proteinExistence type="predicted"/>
<feature type="compositionally biased region" description="Low complexity" evidence="7">
    <location>
        <begin position="346"/>
        <end position="356"/>
    </location>
</feature>
<dbReference type="InterPro" id="IPR001356">
    <property type="entry name" value="HD"/>
</dbReference>
<dbReference type="PROSITE" id="PS50071">
    <property type="entry name" value="HOMEOBOX_2"/>
    <property type="match status" value="1"/>
</dbReference>
<comment type="caution">
    <text evidence="9">The sequence shown here is derived from an EMBL/GenBank/DDBJ whole genome shotgun (WGS) entry which is preliminary data.</text>
</comment>
<feature type="domain" description="Homeobox" evidence="8">
    <location>
        <begin position="102"/>
        <end position="162"/>
    </location>
</feature>
<evidence type="ECO:0000256" key="2">
    <source>
        <dbReference type="ARBA" id="ARBA00023125"/>
    </source>
</evidence>
<dbReference type="GO" id="GO:0030154">
    <property type="term" value="P:cell differentiation"/>
    <property type="evidence" value="ECO:0007669"/>
    <property type="project" value="TreeGrafter"/>
</dbReference>
<dbReference type="OrthoDB" id="6159439at2759"/>
<dbReference type="PROSITE" id="PS00027">
    <property type="entry name" value="HOMEOBOX_1"/>
    <property type="match status" value="1"/>
</dbReference>
<feature type="region of interest" description="Disordered" evidence="7">
    <location>
        <begin position="346"/>
        <end position="416"/>
    </location>
</feature>
<evidence type="ECO:0000256" key="3">
    <source>
        <dbReference type="ARBA" id="ARBA00023155"/>
    </source>
</evidence>
<dbReference type="AlphaFoldDB" id="A0A9P3GZJ9"/>
<name>A0A9P3GZJ9_9FUNG</name>
<protein>
    <recommendedName>
        <fullName evidence="8">Homeobox domain-containing protein</fullName>
    </recommendedName>
</protein>
<dbReference type="InterPro" id="IPR009057">
    <property type="entry name" value="Homeodomain-like_sf"/>
</dbReference>
<reference evidence="9" key="2">
    <citation type="journal article" date="2022" name="Microbiol. Resour. Announc.">
        <title>Whole-Genome Sequence of Entomortierella parvispora E1425, a Mucoromycotan Fungus Associated with Burkholderiaceae-Related Endosymbiotic Bacteria.</title>
        <authorList>
            <person name="Herlambang A."/>
            <person name="Guo Y."/>
            <person name="Takashima Y."/>
            <person name="Narisawa K."/>
            <person name="Ohta H."/>
            <person name="Nishizawa T."/>
        </authorList>
    </citation>
    <scope>NUCLEOTIDE SEQUENCE</scope>
    <source>
        <strain evidence="9">E1425</strain>
    </source>
</reference>
<dbReference type="SUPFAM" id="SSF46689">
    <property type="entry name" value="Homeodomain-like"/>
    <property type="match status" value="1"/>
</dbReference>
<evidence type="ECO:0000259" key="8">
    <source>
        <dbReference type="PROSITE" id="PS50071"/>
    </source>
</evidence>
<dbReference type="Pfam" id="PF00046">
    <property type="entry name" value="Homeodomain"/>
    <property type="match status" value="1"/>
</dbReference>
<dbReference type="InterPro" id="IPR017970">
    <property type="entry name" value="Homeobox_CS"/>
</dbReference>
<feature type="compositionally biased region" description="Basic and acidic residues" evidence="7">
    <location>
        <begin position="364"/>
        <end position="373"/>
    </location>
</feature>
<dbReference type="CDD" id="cd00086">
    <property type="entry name" value="homeodomain"/>
    <property type="match status" value="1"/>
</dbReference>
<keyword evidence="3 5" id="KW-0371">Homeobox</keyword>
<comment type="subcellular location">
    <subcellularLocation>
        <location evidence="1 5 6">Nucleus</location>
    </subcellularLocation>
</comment>
<dbReference type="GO" id="GO:0005634">
    <property type="term" value="C:nucleus"/>
    <property type="evidence" value="ECO:0007669"/>
    <property type="project" value="UniProtKB-SubCell"/>
</dbReference>